<dbReference type="Proteomes" id="UP000275408">
    <property type="component" value="Unassembled WGS sequence"/>
</dbReference>
<dbReference type="OMA" id="THANGEV"/>
<evidence type="ECO:0000313" key="4">
    <source>
        <dbReference type="Proteomes" id="UP000275408"/>
    </source>
</evidence>
<organism evidence="3 4">
    <name type="scientific">Pocillopora damicornis</name>
    <name type="common">Cauliflower coral</name>
    <name type="synonym">Millepora damicornis</name>
    <dbReference type="NCBI Taxonomy" id="46731"/>
    <lineage>
        <taxon>Eukaryota</taxon>
        <taxon>Metazoa</taxon>
        <taxon>Cnidaria</taxon>
        <taxon>Anthozoa</taxon>
        <taxon>Hexacorallia</taxon>
        <taxon>Scleractinia</taxon>
        <taxon>Astrocoeniina</taxon>
        <taxon>Pocilloporidae</taxon>
        <taxon>Pocillopora</taxon>
    </lineage>
</organism>
<dbReference type="Gene3D" id="2.20.110.10">
    <property type="entry name" value="Histone H3 K4-specific methyltransferase SET7/9 N-terminal domain"/>
    <property type="match status" value="1"/>
</dbReference>
<evidence type="ECO:0000313" key="3">
    <source>
        <dbReference type="EMBL" id="RMX51758.1"/>
    </source>
</evidence>
<reference evidence="3 4" key="1">
    <citation type="journal article" date="2018" name="Sci. Rep.">
        <title>Comparative analysis of the Pocillopora damicornis genome highlights role of immune system in coral evolution.</title>
        <authorList>
            <person name="Cunning R."/>
            <person name="Bay R.A."/>
            <person name="Gillette P."/>
            <person name="Baker A.C."/>
            <person name="Traylor-Knowles N."/>
        </authorList>
    </citation>
    <scope>NUCLEOTIDE SEQUENCE [LARGE SCALE GENOMIC DNA]</scope>
    <source>
        <strain evidence="3">RSMAS</strain>
        <tissue evidence="3">Whole animal</tissue>
    </source>
</reference>
<accession>A0A3M6UEA6</accession>
<dbReference type="PANTHER" id="PTHR43215">
    <property type="entry name" value="RADIAL SPOKE HEAD 1 HOMOLOG"/>
    <property type="match status" value="1"/>
</dbReference>
<dbReference type="PANTHER" id="PTHR43215:SF14">
    <property type="entry name" value="RADIAL SPOKE HEAD 1 HOMOLOG"/>
    <property type="match status" value="1"/>
</dbReference>
<comment type="caution">
    <text evidence="3">The sequence shown here is derived from an EMBL/GenBank/DDBJ whole genome shotgun (WGS) entry which is preliminary data.</text>
</comment>
<dbReference type="OrthoDB" id="5970431at2759"/>
<dbReference type="GO" id="GO:0005634">
    <property type="term" value="C:nucleus"/>
    <property type="evidence" value="ECO:0007669"/>
    <property type="project" value="TreeGrafter"/>
</dbReference>
<dbReference type="AlphaFoldDB" id="A0A3M6UEA6"/>
<dbReference type="GO" id="GO:0007286">
    <property type="term" value="P:spermatid development"/>
    <property type="evidence" value="ECO:0007669"/>
    <property type="project" value="TreeGrafter"/>
</dbReference>
<sequence length="139" mass="16165">MGLCASGEPKNYETINPYDEDTFLCFRHGEGTYHYSNGDTYKGQWRWNNLHGHGFYTHANGEVKEGYFYQHEYIGRDPENLFAATTCCTGLCFGPAQPAPIASDEDIRKQAMKERAEQKAKEREARQRRRDEIRLKYLT</sequence>
<keyword evidence="4" id="KW-1185">Reference proteome</keyword>
<dbReference type="InterPro" id="IPR003409">
    <property type="entry name" value="MORN"/>
</dbReference>
<dbReference type="Pfam" id="PF02493">
    <property type="entry name" value="MORN"/>
    <property type="match status" value="2"/>
</dbReference>
<evidence type="ECO:0000256" key="2">
    <source>
        <dbReference type="SAM" id="MobiDB-lite"/>
    </source>
</evidence>
<dbReference type="SUPFAM" id="SSF82185">
    <property type="entry name" value="Histone H3 K4-specific methyltransferase SET7/9 N-terminal domain"/>
    <property type="match status" value="1"/>
</dbReference>
<feature type="region of interest" description="Disordered" evidence="2">
    <location>
        <begin position="98"/>
        <end position="139"/>
    </location>
</feature>
<protein>
    <recommendedName>
        <fullName evidence="5">MORN repeat-containing protein 5</fullName>
    </recommendedName>
</protein>
<evidence type="ECO:0000256" key="1">
    <source>
        <dbReference type="ARBA" id="ARBA00022737"/>
    </source>
</evidence>
<name>A0A3M6UEA6_POCDA</name>
<dbReference type="EMBL" id="RCHS01001723">
    <property type="protein sequence ID" value="RMX51758.1"/>
    <property type="molecule type" value="Genomic_DNA"/>
</dbReference>
<dbReference type="GO" id="GO:0035082">
    <property type="term" value="P:axoneme assembly"/>
    <property type="evidence" value="ECO:0007669"/>
    <property type="project" value="TreeGrafter"/>
</dbReference>
<dbReference type="GO" id="GO:0031514">
    <property type="term" value="C:motile cilium"/>
    <property type="evidence" value="ECO:0007669"/>
    <property type="project" value="TreeGrafter"/>
</dbReference>
<gene>
    <name evidence="3" type="ORF">pdam_00011765</name>
</gene>
<keyword evidence="1" id="KW-0677">Repeat</keyword>
<proteinExistence type="predicted"/>
<evidence type="ECO:0008006" key="5">
    <source>
        <dbReference type="Google" id="ProtNLM"/>
    </source>
</evidence>
<feature type="compositionally biased region" description="Basic and acidic residues" evidence="2">
    <location>
        <begin position="105"/>
        <end position="139"/>
    </location>
</feature>